<dbReference type="RefSeq" id="WP_183197218.1">
    <property type="nucleotide sequence ID" value="NZ_JACIEK010000001.1"/>
</dbReference>
<evidence type="ECO:0000313" key="1">
    <source>
        <dbReference type="EMBL" id="MBB3996520.1"/>
    </source>
</evidence>
<proteinExistence type="predicted"/>
<dbReference type="InterPro" id="IPR038555">
    <property type="entry name" value="Zincin_1_sf"/>
</dbReference>
<dbReference type="EMBL" id="JACIEK010000001">
    <property type="protein sequence ID" value="MBB3996520.1"/>
    <property type="molecule type" value="Genomic_DNA"/>
</dbReference>
<comment type="caution">
    <text evidence="1">The sequence shown here is derived from an EMBL/GenBank/DDBJ whole genome shotgun (WGS) entry which is preliminary data.</text>
</comment>
<keyword evidence="1" id="KW-0378">Hydrolase</keyword>
<reference evidence="1 2" key="1">
    <citation type="submission" date="2020-08" db="EMBL/GenBank/DDBJ databases">
        <title>Genomic Encyclopedia of Type Strains, Phase IV (KMG-IV): sequencing the most valuable type-strain genomes for metagenomic binning, comparative biology and taxonomic classification.</title>
        <authorList>
            <person name="Goeker M."/>
        </authorList>
    </citation>
    <scope>NUCLEOTIDE SEQUENCE [LARGE SCALE GENOMIC DNA]</scope>
    <source>
        <strain evidence="1 2">DSM 102238</strain>
    </source>
</reference>
<dbReference type="Pfam" id="PF06262">
    <property type="entry name" value="Zincin_1"/>
    <property type="match status" value="1"/>
</dbReference>
<organism evidence="1 2">
    <name type="scientific">Aureimonas pseudogalii</name>
    <dbReference type="NCBI Taxonomy" id="1744844"/>
    <lineage>
        <taxon>Bacteria</taxon>
        <taxon>Pseudomonadati</taxon>
        <taxon>Pseudomonadota</taxon>
        <taxon>Alphaproteobacteria</taxon>
        <taxon>Hyphomicrobiales</taxon>
        <taxon>Aurantimonadaceae</taxon>
        <taxon>Aureimonas</taxon>
    </lineage>
</organism>
<name>A0A7W6E866_9HYPH</name>
<dbReference type="GO" id="GO:0008233">
    <property type="term" value="F:peptidase activity"/>
    <property type="evidence" value="ECO:0007669"/>
    <property type="project" value="UniProtKB-KW"/>
</dbReference>
<sequence length="140" mass="15529">MGQLDQTSDWGRRLAPSLEEIEALALDAYALLPDAFRALSGEIRFHVADFPEDDVVEEMGLETPFDILGLFEGRAVAAVGTPQTGEFPNRILLYRRPILDYWAEHEESLGTLVGHVLIHEIGHHFGLSDEDMEALEAAAD</sequence>
<evidence type="ECO:0000313" key="2">
    <source>
        <dbReference type="Proteomes" id="UP000542776"/>
    </source>
</evidence>
<dbReference type="GO" id="GO:0006508">
    <property type="term" value="P:proteolysis"/>
    <property type="evidence" value="ECO:0007669"/>
    <property type="project" value="UniProtKB-KW"/>
</dbReference>
<dbReference type="Gene3D" id="3.30.2010.20">
    <property type="match status" value="1"/>
</dbReference>
<dbReference type="InterPro" id="IPR010428">
    <property type="entry name" value="Zincin_1"/>
</dbReference>
<accession>A0A7W6E866</accession>
<keyword evidence="1" id="KW-0645">Protease</keyword>
<gene>
    <name evidence="1" type="ORF">GGR04_000341</name>
</gene>
<protein>
    <submittedName>
        <fullName evidence="1">Putative Zn-dependent protease with MMP-like domain</fullName>
    </submittedName>
</protein>
<dbReference type="AlphaFoldDB" id="A0A7W6E866"/>
<dbReference type="Proteomes" id="UP000542776">
    <property type="component" value="Unassembled WGS sequence"/>
</dbReference>
<dbReference type="CDD" id="cd12952">
    <property type="entry name" value="MMP_ACEL2062"/>
    <property type="match status" value="1"/>
</dbReference>
<dbReference type="SUPFAM" id="SSF55486">
    <property type="entry name" value="Metalloproteases ('zincins'), catalytic domain"/>
    <property type="match status" value="1"/>
</dbReference>
<keyword evidence="2" id="KW-1185">Reference proteome</keyword>